<dbReference type="PANTHER" id="PTHR11748">
    <property type="entry name" value="D-LACTATE DEHYDROGENASE"/>
    <property type="match status" value="1"/>
</dbReference>
<dbReference type="InterPro" id="IPR006094">
    <property type="entry name" value="Oxid_FAD_bind_N"/>
</dbReference>
<dbReference type="GO" id="GO:0071949">
    <property type="term" value="F:FAD binding"/>
    <property type="evidence" value="ECO:0007669"/>
    <property type="project" value="InterPro"/>
</dbReference>
<name>A0AAV9Q9J8_9PEZI</name>
<dbReference type="InterPro" id="IPR016167">
    <property type="entry name" value="FAD-bd_PCMH_sub1"/>
</dbReference>
<sequence>MKQYLDPLQQEAHDAFFIIGRDGPEEVFPPNVQKADFIKALAQLREICGPENVVAGKDLVNFVDPFAVNVSHIPSAAVCPANVEEIQQILEVFNTHKIPAWTCSRGKNLGYGGPAPLVKGSIVLSLHRMCSIIEVNESGAYAIVEPGVSFRDLSEYCLANKPSVWPNVPSIGWGSVIGNALDKGIGYNQLGDHWHNISGLEVVLANGDIVRTGQWAADGAPTAHLCKNSFGPQIDGLFLQSNLGIVTKMSLWLQPRPQTYMSVKVEVDKFSDIAPLVDALGLLHREDILQSNPLIGDVLGYLSIQHSAEQLYEGSGAIPDDIISQLQQKHGLGAWTAIFDFYGTKAMVQARLERCQSVMLAACPGACISHRFTEVPEGELLDARKIAEVGRGEPAGVVGTSRSRMINFALPADGSGHGAHTDYVPLMPNDGQFILKWFIEARKIMVAHGFNAILGGRVFKKHSFTIQMMFYDSSSATHRKNLHVMWRALGKAGEKYHLTNYRSHLDHMGMSDVSPQYGAAAAVSSILYETSGTCSPFANVATDYCQKAFDFNDHAYRRFVETLKDKLDPNGILSPGKQGIWPEAWKRFRSEQPAENGDSEVRNEGT</sequence>
<proteinExistence type="predicted"/>
<dbReference type="EMBL" id="JAXLQG010000006">
    <property type="protein sequence ID" value="KAK5538804.1"/>
    <property type="molecule type" value="Genomic_DNA"/>
</dbReference>
<organism evidence="4 5">
    <name type="scientific">Vermiconidia calcicola</name>
    <dbReference type="NCBI Taxonomy" id="1690605"/>
    <lineage>
        <taxon>Eukaryota</taxon>
        <taxon>Fungi</taxon>
        <taxon>Dikarya</taxon>
        <taxon>Ascomycota</taxon>
        <taxon>Pezizomycotina</taxon>
        <taxon>Dothideomycetes</taxon>
        <taxon>Dothideomycetidae</taxon>
        <taxon>Mycosphaerellales</taxon>
        <taxon>Extremaceae</taxon>
        <taxon>Vermiconidia</taxon>
    </lineage>
</organism>
<dbReference type="InterPro" id="IPR016164">
    <property type="entry name" value="FAD-linked_Oxase-like_C"/>
</dbReference>
<gene>
    <name evidence="4" type="ORF">LTR25_004348</name>
</gene>
<evidence type="ECO:0000256" key="1">
    <source>
        <dbReference type="ARBA" id="ARBA00022630"/>
    </source>
</evidence>
<dbReference type="GO" id="GO:0005739">
    <property type="term" value="C:mitochondrion"/>
    <property type="evidence" value="ECO:0007669"/>
    <property type="project" value="TreeGrafter"/>
</dbReference>
<dbReference type="InterPro" id="IPR016171">
    <property type="entry name" value="Vanillyl_alc_oxidase_C-sub2"/>
</dbReference>
<protein>
    <recommendedName>
        <fullName evidence="3">FAD-binding PCMH-type domain-containing protein</fullName>
    </recommendedName>
</protein>
<evidence type="ECO:0000313" key="4">
    <source>
        <dbReference type="EMBL" id="KAK5538804.1"/>
    </source>
</evidence>
<dbReference type="Gene3D" id="1.10.45.10">
    <property type="entry name" value="Vanillyl-alcohol Oxidase, Chain A, domain 4"/>
    <property type="match status" value="1"/>
</dbReference>
<dbReference type="Gene3D" id="3.30.465.10">
    <property type="match status" value="1"/>
</dbReference>
<dbReference type="GO" id="GO:1903457">
    <property type="term" value="P:lactate catabolic process"/>
    <property type="evidence" value="ECO:0007669"/>
    <property type="project" value="TreeGrafter"/>
</dbReference>
<feature type="domain" description="FAD-binding PCMH-type" evidence="3">
    <location>
        <begin position="70"/>
        <end position="256"/>
    </location>
</feature>
<keyword evidence="2" id="KW-0274">FAD</keyword>
<keyword evidence="1" id="KW-0285">Flavoprotein</keyword>
<accession>A0AAV9Q9J8</accession>
<dbReference type="Gene3D" id="3.30.43.10">
    <property type="entry name" value="Uridine Diphospho-n-acetylenolpyruvylglucosamine Reductase, domain 2"/>
    <property type="match status" value="1"/>
</dbReference>
<dbReference type="Pfam" id="PF01565">
    <property type="entry name" value="FAD_binding_4"/>
    <property type="match status" value="1"/>
</dbReference>
<dbReference type="InterPro" id="IPR016166">
    <property type="entry name" value="FAD-bd_PCMH"/>
</dbReference>
<dbReference type="GO" id="GO:0004458">
    <property type="term" value="F:D-lactate dehydrogenase (cytochrome) activity"/>
    <property type="evidence" value="ECO:0007669"/>
    <property type="project" value="TreeGrafter"/>
</dbReference>
<dbReference type="InterPro" id="IPR016170">
    <property type="entry name" value="Cytok_DH_C_sf"/>
</dbReference>
<dbReference type="InterPro" id="IPR016169">
    <property type="entry name" value="FAD-bd_PCMH_sub2"/>
</dbReference>
<dbReference type="SUPFAM" id="SSF56176">
    <property type="entry name" value="FAD-binding/transporter-associated domain-like"/>
    <property type="match status" value="1"/>
</dbReference>
<dbReference type="GO" id="GO:0008720">
    <property type="term" value="F:D-lactate dehydrogenase (NAD+) activity"/>
    <property type="evidence" value="ECO:0007669"/>
    <property type="project" value="TreeGrafter"/>
</dbReference>
<dbReference type="SUPFAM" id="SSF55103">
    <property type="entry name" value="FAD-linked oxidases, C-terminal domain"/>
    <property type="match status" value="1"/>
</dbReference>
<dbReference type="AlphaFoldDB" id="A0AAV9Q9J8"/>
<dbReference type="Gene3D" id="3.40.462.10">
    <property type="entry name" value="FAD-linked oxidases, C-terminal domain"/>
    <property type="match status" value="1"/>
</dbReference>
<dbReference type="PANTHER" id="PTHR11748:SF114">
    <property type="entry name" value="ARYL-ALCOHOL OXIDASE VANILLYL-ALCOHOL OXIDASE (AFU_ORTHOLOGUE AFUA_3G09500)-RELATED"/>
    <property type="match status" value="1"/>
</dbReference>
<dbReference type="InterPro" id="IPR036318">
    <property type="entry name" value="FAD-bd_PCMH-like_sf"/>
</dbReference>
<comment type="caution">
    <text evidence="4">The sequence shown here is derived from an EMBL/GenBank/DDBJ whole genome shotgun (WGS) entry which is preliminary data.</text>
</comment>
<evidence type="ECO:0000256" key="2">
    <source>
        <dbReference type="ARBA" id="ARBA00022827"/>
    </source>
</evidence>
<evidence type="ECO:0000313" key="5">
    <source>
        <dbReference type="Proteomes" id="UP001345827"/>
    </source>
</evidence>
<evidence type="ECO:0000259" key="3">
    <source>
        <dbReference type="PROSITE" id="PS51387"/>
    </source>
</evidence>
<dbReference type="Proteomes" id="UP001345827">
    <property type="component" value="Unassembled WGS sequence"/>
</dbReference>
<keyword evidence="5" id="KW-1185">Reference proteome</keyword>
<dbReference type="PROSITE" id="PS51387">
    <property type="entry name" value="FAD_PCMH"/>
    <property type="match status" value="1"/>
</dbReference>
<reference evidence="4 5" key="1">
    <citation type="submission" date="2023-06" db="EMBL/GenBank/DDBJ databases">
        <title>Black Yeasts Isolated from many extreme environments.</title>
        <authorList>
            <person name="Coleine C."/>
            <person name="Stajich J.E."/>
            <person name="Selbmann L."/>
        </authorList>
    </citation>
    <scope>NUCLEOTIDE SEQUENCE [LARGE SCALE GENOMIC DNA]</scope>
    <source>
        <strain evidence="4 5">CCFEE 5887</strain>
    </source>
</reference>